<comment type="caution">
    <text evidence="2">The sequence shown here is derived from an EMBL/GenBank/DDBJ whole genome shotgun (WGS) entry which is preliminary data.</text>
</comment>
<name>A0A392RYB7_9FABA</name>
<accession>A0A392RYB7</accession>
<keyword evidence="1" id="KW-1133">Transmembrane helix</keyword>
<evidence type="ECO:0000313" key="3">
    <source>
        <dbReference type="Proteomes" id="UP000265520"/>
    </source>
</evidence>
<proteinExistence type="predicted"/>
<keyword evidence="1" id="KW-0812">Transmembrane</keyword>
<reference evidence="2 3" key="1">
    <citation type="journal article" date="2018" name="Front. Plant Sci.">
        <title>Red Clover (Trifolium pratense) and Zigzag Clover (T. medium) - A Picture of Genomic Similarities and Differences.</title>
        <authorList>
            <person name="Dluhosova J."/>
            <person name="Istvanek J."/>
            <person name="Nedelnik J."/>
            <person name="Repkova J."/>
        </authorList>
    </citation>
    <scope>NUCLEOTIDE SEQUENCE [LARGE SCALE GENOMIC DNA]</scope>
    <source>
        <strain evidence="3">cv. 10/8</strain>
        <tissue evidence="2">Leaf</tissue>
    </source>
</reference>
<keyword evidence="1" id="KW-0472">Membrane</keyword>
<dbReference type="Proteomes" id="UP000265520">
    <property type="component" value="Unassembled WGS sequence"/>
</dbReference>
<evidence type="ECO:0000256" key="1">
    <source>
        <dbReference type="SAM" id="Phobius"/>
    </source>
</evidence>
<sequence>MKNFMVKELVNESGGWCMNVIQQWMPINILNKVAAIPILLMLLLERTFVFGQ</sequence>
<protein>
    <submittedName>
        <fullName evidence="2">Uncharacterized protein</fullName>
    </submittedName>
</protein>
<organism evidence="2 3">
    <name type="scientific">Trifolium medium</name>
    <dbReference type="NCBI Taxonomy" id="97028"/>
    <lineage>
        <taxon>Eukaryota</taxon>
        <taxon>Viridiplantae</taxon>
        <taxon>Streptophyta</taxon>
        <taxon>Embryophyta</taxon>
        <taxon>Tracheophyta</taxon>
        <taxon>Spermatophyta</taxon>
        <taxon>Magnoliopsida</taxon>
        <taxon>eudicotyledons</taxon>
        <taxon>Gunneridae</taxon>
        <taxon>Pentapetalae</taxon>
        <taxon>rosids</taxon>
        <taxon>fabids</taxon>
        <taxon>Fabales</taxon>
        <taxon>Fabaceae</taxon>
        <taxon>Papilionoideae</taxon>
        <taxon>50 kb inversion clade</taxon>
        <taxon>NPAAA clade</taxon>
        <taxon>Hologalegina</taxon>
        <taxon>IRL clade</taxon>
        <taxon>Trifolieae</taxon>
        <taxon>Trifolium</taxon>
    </lineage>
</organism>
<evidence type="ECO:0000313" key="2">
    <source>
        <dbReference type="EMBL" id="MCI40770.1"/>
    </source>
</evidence>
<dbReference type="EMBL" id="LXQA010283785">
    <property type="protein sequence ID" value="MCI40770.1"/>
    <property type="molecule type" value="Genomic_DNA"/>
</dbReference>
<feature type="non-terminal residue" evidence="2">
    <location>
        <position position="52"/>
    </location>
</feature>
<feature type="transmembrane region" description="Helical" evidence="1">
    <location>
        <begin position="24"/>
        <end position="44"/>
    </location>
</feature>
<keyword evidence="3" id="KW-1185">Reference proteome</keyword>
<dbReference type="AlphaFoldDB" id="A0A392RYB7"/>